<dbReference type="Proteomes" id="UP000815325">
    <property type="component" value="Unassembled WGS sequence"/>
</dbReference>
<feature type="compositionally biased region" description="Basic residues" evidence="1">
    <location>
        <begin position="425"/>
        <end position="440"/>
    </location>
</feature>
<feature type="compositionally biased region" description="Low complexity" evidence="1">
    <location>
        <begin position="391"/>
        <end position="402"/>
    </location>
</feature>
<name>A0ABQ7H4P1_DUNSA</name>
<evidence type="ECO:0000313" key="2">
    <source>
        <dbReference type="EMBL" id="KAF5841826.1"/>
    </source>
</evidence>
<accession>A0ABQ7H4P1</accession>
<evidence type="ECO:0000256" key="1">
    <source>
        <dbReference type="SAM" id="MobiDB-lite"/>
    </source>
</evidence>
<proteinExistence type="predicted"/>
<evidence type="ECO:0000313" key="3">
    <source>
        <dbReference type="Proteomes" id="UP000815325"/>
    </source>
</evidence>
<feature type="region of interest" description="Disordered" evidence="1">
    <location>
        <begin position="107"/>
        <end position="142"/>
    </location>
</feature>
<keyword evidence="3" id="KW-1185">Reference proteome</keyword>
<dbReference type="EMBL" id="MU069475">
    <property type="protein sequence ID" value="KAF5841826.1"/>
    <property type="molecule type" value="Genomic_DNA"/>
</dbReference>
<organism evidence="2 3">
    <name type="scientific">Dunaliella salina</name>
    <name type="common">Green alga</name>
    <name type="synonym">Protococcus salinus</name>
    <dbReference type="NCBI Taxonomy" id="3046"/>
    <lineage>
        <taxon>Eukaryota</taxon>
        <taxon>Viridiplantae</taxon>
        <taxon>Chlorophyta</taxon>
        <taxon>core chlorophytes</taxon>
        <taxon>Chlorophyceae</taxon>
        <taxon>CS clade</taxon>
        <taxon>Chlamydomonadales</taxon>
        <taxon>Dunaliellaceae</taxon>
        <taxon>Dunaliella</taxon>
    </lineage>
</organism>
<feature type="compositionally biased region" description="Polar residues" evidence="1">
    <location>
        <begin position="360"/>
        <end position="375"/>
    </location>
</feature>
<feature type="region of interest" description="Disordered" evidence="1">
    <location>
        <begin position="391"/>
        <end position="493"/>
    </location>
</feature>
<sequence>MCAWVLVCADDEGEAEGWVMDAAIAAANAAASTLASIPSAAAAALSSQSKYVRAAAMVGGSVPSLEALREMLQQARGNVPSREAVREMLHSAYLQYVGGWAGGLPARGTSSSNRSSSSSSSSSHGHSGSKCGGTSGDSSSGEGFVVDEAEGGFCGGCGNDVCNGGCNRGARRWGWDGSMDGADGGGSGKEGGLEGFVAAVLAELRRRALKGGAAMSTRWRHPQHAQHAQRVVSATAADDLRSACDEAALAARLEGGGDSGAAAPSDGTGAAGVALDEADFAASLEGPLAVRHKKGAGAAREPRRRSLCLDARGAVTQGSQGEECIGQRQWQWQRMQPRGSVHLGAREAVAQDHQGEEYSRSISPPQSSPHASTVQSTFLHSPIVPLQQPWRQMQQQGPQQHPCCATQQHQHYDHQHSHQHNASQHLHHHHRHGHHQTRHPGSRDSQEGTGLHVSSSPSCPSPHMHQQRESPHAFNSDLGEQWFDAMEGDGDDECTAVLDAHSLDGKSGGS</sequence>
<gene>
    <name evidence="2" type="ORF">DUNSADRAFT_10889</name>
</gene>
<reference evidence="2" key="1">
    <citation type="submission" date="2017-08" db="EMBL/GenBank/DDBJ databases">
        <authorList>
            <person name="Polle J.E."/>
            <person name="Barry K."/>
            <person name="Cushman J."/>
            <person name="Schmutz J."/>
            <person name="Tran D."/>
            <person name="Hathwaick L.T."/>
            <person name="Yim W.C."/>
            <person name="Jenkins J."/>
            <person name="Mckie-Krisberg Z.M."/>
            <person name="Prochnik S."/>
            <person name="Lindquist E."/>
            <person name="Dockter R.B."/>
            <person name="Adam C."/>
            <person name="Molina H."/>
            <person name="Bunkerborg J."/>
            <person name="Jin E."/>
            <person name="Buchheim M."/>
            <person name="Magnuson J."/>
        </authorList>
    </citation>
    <scope>NUCLEOTIDE SEQUENCE</scope>
    <source>
        <strain evidence="2">CCAP 19/18</strain>
    </source>
</reference>
<protein>
    <submittedName>
        <fullName evidence="2">Uncharacterized protein</fullName>
    </submittedName>
</protein>
<feature type="compositionally biased region" description="Low complexity" evidence="1">
    <location>
        <begin position="108"/>
        <end position="129"/>
    </location>
</feature>
<feature type="compositionally biased region" description="Basic and acidic residues" evidence="1">
    <location>
        <begin position="350"/>
        <end position="359"/>
    </location>
</feature>
<comment type="caution">
    <text evidence="2">The sequence shown here is derived from an EMBL/GenBank/DDBJ whole genome shotgun (WGS) entry which is preliminary data.</text>
</comment>
<feature type="region of interest" description="Disordered" evidence="1">
    <location>
        <begin position="350"/>
        <end position="375"/>
    </location>
</feature>